<proteinExistence type="predicted"/>
<dbReference type="AlphaFoldDB" id="A0A2P2K0A9"/>
<feature type="transmembrane region" description="Helical" evidence="1">
    <location>
        <begin position="42"/>
        <end position="63"/>
    </location>
</feature>
<name>A0A2P2K0A9_RHIMU</name>
<protein>
    <submittedName>
        <fullName evidence="2">Mitochondrial ribosome-associated GTPase 1</fullName>
    </submittedName>
</protein>
<keyword evidence="1" id="KW-0812">Transmembrane</keyword>
<accession>A0A2P2K0A9</accession>
<evidence type="ECO:0000313" key="2">
    <source>
        <dbReference type="EMBL" id="MBW99140.1"/>
    </source>
</evidence>
<keyword evidence="1" id="KW-0472">Membrane</keyword>
<organism evidence="2">
    <name type="scientific">Rhizophora mucronata</name>
    <name type="common">Asiatic mangrove</name>
    <dbReference type="NCBI Taxonomy" id="61149"/>
    <lineage>
        <taxon>Eukaryota</taxon>
        <taxon>Viridiplantae</taxon>
        <taxon>Streptophyta</taxon>
        <taxon>Embryophyta</taxon>
        <taxon>Tracheophyta</taxon>
        <taxon>Spermatophyta</taxon>
        <taxon>Magnoliopsida</taxon>
        <taxon>eudicotyledons</taxon>
        <taxon>Gunneridae</taxon>
        <taxon>Pentapetalae</taxon>
        <taxon>rosids</taxon>
        <taxon>fabids</taxon>
        <taxon>Malpighiales</taxon>
        <taxon>Rhizophoraceae</taxon>
        <taxon>Rhizophora</taxon>
    </lineage>
</organism>
<sequence length="64" mass="7067">MKLGRFAKALGASVNIKRRAKGLLPRPVGFFSSPNLLMNLSYLYFSLFSSLSFVVKCMLHALAS</sequence>
<evidence type="ECO:0000256" key="1">
    <source>
        <dbReference type="SAM" id="Phobius"/>
    </source>
</evidence>
<dbReference type="EMBL" id="GGEC01018657">
    <property type="protein sequence ID" value="MBW99140.1"/>
    <property type="molecule type" value="Transcribed_RNA"/>
</dbReference>
<reference evidence="2" key="1">
    <citation type="submission" date="2018-02" db="EMBL/GenBank/DDBJ databases">
        <title>Rhizophora mucronata_Transcriptome.</title>
        <authorList>
            <person name="Meera S.P."/>
            <person name="Sreeshan A."/>
            <person name="Augustine A."/>
        </authorList>
    </citation>
    <scope>NUCLEOTIDE SEQUENCE</scope>
    <source>
        <tissue evidence="2">Leaf</tissue>
    </source>
</reference>
<keyword evidence="1" id="KW-1133">Transmembrane helix</keyword>